<evidence type="ECO:0000313" key="2">
    <source>
        <dbReference type="EMBL" id="SDT85840.1"/>
    </source>
</evidence>
<gene>
    <name evidence="2" type="ORF">SAMN04489714_0173</name>
</gene>
<dbReference type="InterPro" id="IPR041657">
    <property type="entry name" value="HTH_17"/>
</dbReference>
<organism evidence="2 3">
    <name type="scientific">Schaalia radingae</name>
    <dbReference type="NCBI Taxonomy" id="131110"/>
    <lineage>
        <taxon>Bacteria</taxon>
        <taxon>Bacillati</taxon>
        <taxon>Actinomycetota</taxon>
        <taxon>Actinomycetes</taxon>
        <taxon>Actinomycetales</taxon>
        <taxon>Actinomycetaceae</taxon>
        <taxon>Schaalia</taxon>
    </lineage>
</organism>
<keyword evidence="3" id="KW-1185">Reference proteome</keyword>
<evidence type="ECO:0000259" key="1">
    <source>
        <dbReference type="Pfam" id="PF12728"/>
    </source>
</evidence>
<dbReference type="SUPFAM" id="SSF46955">
    <property type="entry name" value="Putative DNA-binding domain"/>
    <property type="match status" value="1"/>
</dbReference>
<dbReference type="Pfam" id="PF12728">
    <property type="entry name" value="HTH_17"/>
    <property type="match status" value="1"/>
</dbReference>
<dbReference type="InterPro" id="IPR009061">
    <property type="entry name" value="DNA-bd_dom_put_sf"/>
</dbReference>
<evidence type="ECO:0000313" key="3">
    <source>
        <dbReference type="Proteomes" id="UP000198976"/>
    </source>
</evidence>
<accession>A0ABY0V565</accession>
<dbReference type="RefSeq" id="WP_092648118.1">
    <property type="nucleotide sequence ID" value="NZ_LT629792.1"/>
</dbReference>
<name>A0ABY0V565_9ACTO</name>
<reference evidence="2 3" key="1">
    <citation type="submission" date="2016-10" db="EMBL/GenBank/DDBJ databases">
        <authorList>
            <person name="Varghese N."/>
            <person name="Submissions S."/>
        </authorList>
    </citation>
    <scope>NUCLEOTIDE SEQUENCE [LARGE SCALE GENOMIC DNA]</scope>
    <source>
        <strain evidence="2 3">DSM 9169</strain>
    </source>
</reference>
<dbReference type="Proteomes" id="UP000198976">
    <property type="component" value="Chromosome I"/>
</dbReference>
<proteinExistence type="predicted"/>
<protein>
    <submittedName>
        <fullName evidence="2">Helix-turn-helix domain-containing protein</fullName>
    </submittedName>
</protein>
<dbReference type="EMBL" id="LT629792">
    <property type="protein sequence ID" value="SDT85840.1"/>
    <property type="molecule type" value="Genomic_DNA"/>
</dbReference>
<sequence>MSTSKRKPLEPLYTVRQVAERYSTTPNAVRKWIDTDRLQGAIRLTSRRILVPESSLRAMENNAPRY</sequence>
<feature type="domain" description="Helix-turn-helix" evidence="1">
    <location>
        <begin position="12"/>
        <end position="59"/>
    </location>
</feature>